<dbReference type="Proteomes" id="UP000267096">
    <property type="component" value="Unassembled WGS sequence"/>
</dbReference>
<organism evidence="3">
    <name type="scientific">Anisakis simplex</name>
    <name type="common">Herring worm</name>
    <dbReference type="NCBI Taxonomy" id="6269"/>
    <lineage>
        <taxon>Eukaryota</taxon>
        <taxon>Metazoa</taxon>
        <taxon>Ecdysozoa</taxon>
        <taxon>Nematoda</taxon>
        <taxon>Chromadorea</taxon>
        <taxon>Rhabditida</taxon>
        <taxon>Spirurina</taxon>
        <taxon>Ascaridomorpha</taxon>
        <taxon>Ascaridoidea</taxon>
        <taxon>Anisakidae</taxon>
        <taxon>Anisakis</taxon>
        <taxon>Anisakis simplex complex</taxon>
    </lineage>
</organism>
<reference evidence="3" key="1">
    <citation type="submission" date="2017-02" db="UniProtKB">
        <authorList>
            <consortium name="WormBaseParasite"/>
        </authorList>
    </citation>
    <scope>IDENTIFICATION</scope>
</reference>
<evidence type="ECO:0000313" key="2">
    <source>
        <dbReference type="Proteomes" id="UP000267096"/>
    </source>
</evidence>
<gene>
    <name evidence="1" type="ORF">ASIM_LOCUS2088</name>
</gene>
<name>A0A0M3J3V5_ANISI</name>
<sequence>MNRREIRMPANVKQLLDGLCDNICKRLQSDRAQQNKIQREEKMRKLLLSEGEKLRRKQIVKSEQMKLIKSANVGGDMNQQ</sequence>
<dbReference type="EMBL" id="UYRR01002606">
    <property type="protein sequence ID" value="VDK19617.1"/>
    <property type="molecule type" value="Genomic_DNA"/>
</dbReference>
<dbReference type="AlphaFoldDB" id="A0A0M3J3V5"/>
<dbReference type="WBParaSite" id="ASIM_0000221801-mRNA-1">
    <property type="protein sequence ID" value="ASIM_0000221801-mRNA-1"/>
    <property type="gene ID" value="ASIM_0000221801"/>
</dbReference>
<keyword evidence="2" id="KW-1185">Reference proteome</keyword>
<accession>A0A0M3J3V5</accession>
<evidence type="ECO:0000313" key="1">
    <source>
        <dbReference type="EMBL" id="VDK19617.1"/>
    </source>
</evidence>
<protein>
    <submittedName>
        <fullName evidence="1 3">Uncharacterized protein</fullName>
    </submittedName>
</protein>
<reference evidence="1 2" key="2">
    <citation type="submission" date="2018-11" db="EMBL/GenBank/DDBJ databases">
        <authorList>
            <consortium name="Pathogen Informatics"/>
        </authorList>
    </citation>
    <scope>NUCLEOTIDE SEQUENCE [LARGE SCALE GENOMIC DNA]</scope>
</reference>
<evidence type="ECO:0000313" key="3">
    <source>
        <dbReference type="WBParaSite" id="ASIM_0000221801-mRNA-1"/>
    </source>
</evidence>
<proteinExistence type="predicted"/>